<feature type="compositionally biased region" description="Low complexity" evidence="1">
    <location>
        <begin position="288"/>
        <end position="297"/>
    </location>
</feature>
<feature type="compositionally biased region" description="Polar residues" evidence="1">
    <location>
        <begin position="243"/>
        <end position="256"/>
    </location>
</feature>
<evidence type="ECO:0000313" key="2">
    <source>
        <dbReference type="EMBL" id="KAJ5738854.1"/>
    </source>
</evidence>
<dbReference type="Proteomes" id="UP001215712">
    <property type="component" value="Unassembled WGS sequence"/>
</dbReference>
<feature type="compositionally biased region" description="Low complexity" evidence="1">
    <location>
        <begin position="198"/>
        <end position="210"/>
    </location>
</feature>
<comment type="caution">
    <text evidence="2">The sequence shown here is derived from an EMBL/GenBank/DDBJ whole genome shotgun (WGS) entry which is preliminary data.</text>
</comment>
<name>A0AAD6HV75_9EURO</name>
<accession>A0AAD6HV75</accession>
<evidence type="ECO:0000313" key="3">
    <source>
        <dbReference type="Proteomes" id="UP001215712"/>
    </source>
</evidence>
<sequence>MAVLSVMALEGPGDKRIDHQTLVKPTDWMNSLPPHLLNQWGVTLPDQAEGSLSDEDLPIGSDHIYMVMKNYWGHGIPDSEEYVREWTEDTEDVLKFTLMKLEMDLGLPIPLLISRHEKTTPYTEMMGLLQTVCKRLEERVGELEGADDQSPKVKDEVTEKKRLLRLAKEMYQGNDAQVNVRVVTSLALFRSLQASAQASSTASSSPQRAQSPPPPPPADIQFDDLSSSAVIVIVAPEEPVNELRSNPPNQTVSALPQDSPESDTGVVLTPTNSPPLPLVTSSPRNTEQQTASAQQASLPTIPEVGEDMAPVRPIATFPATGSKSKKKKNKGKKSKGKKQSSQELPLPTSTLDAALPETPATMDVATQTAEHEWSAAPPAPQGREPSRAPGRLSHTPCQQCEL</sequence>
<dbReference type="AlphaFoldDB" id="A0AAD6HV75"/>
<feature type="compositionally biased region" description="Basic residues" evidence="1">
    <location>
        <begin position="323"/>
        <end position="338"/>
    </location>
</feature>
<evidence type="ECO:0000256" key="1">
    <source>
        <dbReference type="SAM" id="MobiDB-lite"/>
    </source>
</evidence>
<dbReference type="EMBL" id="JAQJAN010000002">
    <property type="protein sequence ID" value="KAJ5738854.1"/>
    <property type="molecule type" value="Genomic_DNA"/>
</dbReference>
<reference evidence="2" key="2">
    <citation type="submission" date="2023-01" db="EMBL/GenBank/DDBJ databases">
        <authorList>
            <person name="Petersen C."/>
        </authorList>
    </citation>
    <scope>NUCLEOTIDE SEQUENCE</scope>
    <source>
        <strain evidence="2">IBT 17514</strain>
    </source>
</reference>
<keyword evidence="3" id="KW-1185">Reference proteome</keyword>
<feature type="region of interest" description="Disordered" evidence="1">
    <location>
        <begin position="198"/>
        <end position="222"/>
    </location>
</feature>
<gene>
    <name evidence="2" type="ORF">N7493_002009</name>
</gene>
<organism evidence="2 3">
    <name type="scientific">Penicillium malachiteum</name>
    <dbReference type="NCBI Taxonomy" id="1324776"/>
    <lineage>
        <taxon>Eukaryota</taxon>
        <taxon>Fungi</taxon>
        <taxon>Dikarya</taxon>
        <taxon>Ascomycota</taxon>
        <taxon>Pezizomycotina</taxon>
        <taxon>Eurotiomycetes</taxon>
        <taxon>Eurotiomycetidae</taxon>
        <taxon>Eurotiales</taxon>
        <taxon>Aspergillaceae</taxon>
        <taxon>Penicillium</taxon>
    </lineage>
</organism>
<reference evidence="2" key="1">
    <citation type="journal article" date="2023" name="IMA Fungus">
        <title>Comparative genomic study of the Penicillium genus elucidates a diverse pangenome and 15 lateral gene transfer events.</title>
        <authorList>
            <person name="Petersen C."/>
            <person name="Sorensen T."/>
            <person name="Nielsen M.R."/>
            <person name="Sondergaard T.E."/>
            <person name="Sorensen J.L."/>
            <person name="Fitzpatrick D.A."/>
            <person name="Frisvad J.C."/>
            <person name="Nielsen K.L."/>
        </authorList>
    </citation>
    <scope>NUCLEOTIDE SEQUENCE</scope>
    <source>
        <strain evidence="2">IBT 17514</strain>
    </source>
</reference>
<protein>
    <submittedName>
        <fullName evidence="2">Uncharacterized protein</fullName>
    </submittedName>
</protein>
<feature type="region of interest" description="Disordered" evidence="1">
    <location>
        <begin position="241"/>
        <end position="402"/>
    </location>
</feature>
<proteinExistence type="predicted"/>